<keyword evidence="2" id="KW-0812">Transmembrane</keyword>
<evidence type="ECO:0000313" key="3">
    <source>
        <dbReference type="EMBL" id="KAK3327479.1"/>
    </source>
</evidence>
<keyword evidence="4" id="KW-1185">Reference proteome</keyword>
<feature type="transmembrane region" description="Helical" evidence="2">
    <location>
        <begin position="82"/>
        <end position="104"/>
    </location>
</feature>
<feature type="transmembrane region" description="Helical" evidence="2">
    <location>
        <begin position="148"/>
        <end position="168"/>
    </location>
</feature>
<accession>A0AAE0IM08</accession>
<dbReference type="Proteomes" id="UP001286456">
    <property type="component" value="Unassembled WGS sequence"/>
</dbReference>
<evidence type="ECO:0000256" key="2">
    <source>
        <dbReference type="SAM" id="Phobius"/>
    </source>
</evidence>
<reference evidence="3" key="1">
    <citation type="journal article" date="2023" name="Mol. Phylogenet. Evol.">
        <title>Genome-scale phylogeny and comparative genomics of the fungal order Sordariales.</title>
        <authorList>
            <person name="Hensen N."/>
            <person name="Bonometti L."/>
            <person name="Westerberg I."/>
            <person name="Brannstrom I.O."/>
            <person name="Guillou S."/>
            <person name="Cros-Aarteil S."/>
            <person name="Calhoun S."/>
            <person name="Haridas S."/>
            <person name="Kuo A."/>
            <person name="Mondo S."/>
            <person name="Pangilinan J."/>
            <person name="Riley R."/>
            <person name="LaButti K."/>
            <person name="Andreopoulos B."/>
            <person name="Lipzen A."/>
            <person name="Chen C."/>
            <person name="Yan M."/>
            <person name="Daum C."/>
            <person name="Ng V."/>
            <person name="Clum A."/>
            <person name="Steindorff A."/>
            <person name="Ohm R.A."/>
            <person name="Martin F."/>
            <person name="Silar P."/>
            <person name="Natvig D.O."/>
            <person name="Lalanne C."/>
            <person name="Gautier V."/>
            <person name="Ament-Velasquez S.L."/>
            <person name="Kruys A."/>
            <person name="Hutchinson M.I."/>
            <person name="Powell A.J."/>
            <person name="Barry K."/>
            <person name="Miller A.N."/>
            <person name="Grigoriev I.V."/>
            <person name="Debuchy R."/>
            <person name="Gladieux P."/>
            <person name="Hiltunen Thoren M."/>
            <person name="Johannesson H."/>
        </authorList>
    </citation>
    <scope>NUCLEOTIDE SEQUENCE</scope>
    <source>
        <strain evidence="3">SMH4131-1</strain>
    </source>
</reference>
<name>A0AAE0IM08_9PEZI</name>
<sequence length="206" mass="22172">MAEDTPKKEKESPETKAKKLELTKFGFALVVLGMSVFILVMAPRELVLKVAAMYSIGVAFLSLVSIVRVSKGYAMPGPTARRVLVAVTVLWLSACVLMCVAAAYEGPGDYRRRSVGTRRGLGLWGRATSSRFDLAMSGIDAAVALKSLAWGSVLFSAVNLFICIAQWLSEHKQAHSESVASYAKVEDPEDAPPLDEGVRGPRPVAT</sequence>
<dbReference type="AlphaFoldDB" id="A0AAE0IM08"/>
<feature type="transmembrane region" description="Helical" evidence="2">
    <location>
        <begin position="46"/>
        <end position="70"/>
    </location>
</feature>
<evidence type="ECO:0000256" key="1">
    <source>
        <dbReference type="SAM" id="MobiDB-lite"/>
    </source>
</evidence>
<feature type="transmembrane region" description="Helical" evidence="2">
    <location>
        <begin position="21"/>
        <end position="40"/>
    </location>
</feature>
<reference evidence="3" key="2">
    <citation type="submission" date="2023-06" db="EMBL/GenBank/DDBJ databases">
        <authorList>
            <consortium name="Lawrence Berkeley National Laboratory"/>
            <person name="Haridas S."/>
            <person name="Hensen N."/>
            <person name="Bonometti L."/>
            <person name="Westerberg I."/>
            <person name="Brannstrom I.O."/>
            <person name="Guillou S."/>
            <person name="Cros-Aarteil S."/>
            <person name="Calhoun S."/>
            <person name="Kuo A."/>
            <person name="Mondo S."/>
            <person name="Pangilinan J."/>
            <person name="Riley R."/>
            <person name="Labutti K."/>
            <person name="Andreopoulos B."/>
            <person name="Lipzen A."/>
            <person name="Chen C."/>
            <person name="Yanf M."/>
            <person name="Daum C."/>
            <person name="Ng V."/>
            <person name="Clum A."/>
            <person name="Steindorff A."/>
            <person name="Ohm R."/>
            <person name="Martin F."/>
            <person name="Silar P."/>
            <person name="Natvig D."/>
            <person name="Lalanne C."/>
            <person name="Gautier V."/>
            <person name="Ament-Velasquez S.L."/>
            <person name="Kruys A."/>
            <person name="Hutchinson M.I."/>
            <person name="Powell A.J."/>
            <person name="Barry K."/>
            <person name="Miller A.N."/>
            <person name="Grigoriev I.V."/>
            <person name="Debuchy R."/>
            <person name="Gladieux P."/>
            <person name="Thoren M.H."/>
            <person name="Johannesson H."/>
        </authorList>
    </citation>
    <scope>NUCLEOTIDE SEQUENCE</scope>
    <source>
        <strain evidence="3">SMH4131-1</strain>
    </source>
</reference>
<keyword evidence="2" id="KW-0472">Membrane</keyword>
<evidence type="ECO:0000313" key="4">
    <source>
        <dbReference type="Proteomes" id="UP001286456"/>
    </source>
</evidence>
<dbReference type="EMBL" id="JAUEPO010000003">
    <property type="protein sequence ID" value="KAK3327479.1"/>
    <property type="molecule type" value="Genomic_DNA"/>
</dbReference>
<organism evidence="3 4">
    <name type="scientific">Cercophora scortea</name>
    <dbReference type="NCBI Taxonomy" id="314031"/>
    <lineage>
        <taxon>Eukaryota</taxon>
        <taxon>Fungi</taxon>
        <taxon>Dikarya</taxon>
        <taxon>Ascomycota</taxon>
        <taxon>Pezizomycotina</taxon>
        <taxon>Sordariomycetes</taxon>
        <taxon>Sordariomycetidae</taxon>
        <taxon>Sordariales</taxon>
        <taxon>Lasiosphaeriaceae</taxon>
        <taxon>Cercophora</taxon>
    </lineage>
</organism>
<gene>
    <name evidence="3" type="ORF">B0T19DRAFT_421869</name>
</gene>
<keyword evidence="2" id="KW-1133">Transmembrane helix</keyword>
<protein>
    <submittedName>
        <fullName evidence="3">Uncharacterized protein</fullName>
    </submittedName>
</protein>
<comment type="caution">
    <text evidence="3">The sequence shown here is derived from an EMBL/GenBank/DDBJ whole genome shotgun (WGS) entry which is preliminary data.</text>
</comment>
<feature type="region of interest" description="Disordered" evidence="1">
    <location>
        <begin position="180"/>
        <end position="206"/>
    </location>
</feature>
<proteinExistence type="predicted"/>